<evidence type="ECO:0000313" key="1">
    <source>
        <dbReference type="EMBL" id="BDI07099.1"/>
    </source>
</evidence>
<dbReference type="Proteomes" id="UP001057498">
    <property type="component" value="Chromosome"/>
</dbReference>
<name>A0ABM7YRA7_9BURK</name>
<gene>
    <name evidence="1" type="ORF">CATMQ487_40690</name>
</gene>
<sequence>MRIGRIQVRNQDIFDPTNPRERNWLFNLANTLHIRTRAHVVERALLFKPGEVVSARLIEESERLLRSSQYFYDAEFRPLAVRDGEVDILVVTRDTWSLDVGASAGRSGGANSSGLHLKDYNVFGTGTTLGISRTTNVDRSGTEIQFSNERAFGTWASVDLRHATNSDGRRDAASIARPFYALDTRWATGLSAVRDDRIDAQYDGGRIVSQYRHRTRQGEVFGGWSDGWVQGWVLRTSVGLTYQRDAYESADGLLAPQGLPADQKVVAPFLRWQWIEDAYSRQVNRNLIGRPEFFALGQTATLQLGWASERFGSTRNALLYSGRIADGFEPAPRQTLMASASLDGEASSAGLQRQHLRLQAQYYLPRSTHRLFYASAAYDQLTRPDGTDTLQLGGDNGLRGYPLRYQNGHRRALFTVEERFYTDLYLWELFRFGGAAFLDVGRAWGGADAGASTSSSSSSTGWLGNLGAGLRIVSTRTAFSNVLHVDLAFPVNAGPDVKKVQFLIKSRASF</sequence>
<accession>A0ABM7YRA7</accession>
<protein>
    <recommendedName>
        <fullName evidence="3">Bacterial surface antigen (D15) domain-containing protein</fullName>
    </recommendedName>
</protein>
<dbReference type="Gene3D" id="3.10.20.310">
    <property type="entry name" value="membrane protein fhac"/>
    <property type="match status" value="1"/>
</dbReference>
<dbReference type="EMBL" id="AP025730">
    <property type="protein sequence ID" value="BDI07099.1"/>
    <property type="molecule type" value="Genomic_DNA"/>
</dbReference>
<evidence type="ECO:0000313" key="2">
    <source>
        <dbReference type="Proteomes" id="UP001057498"/>
    </source>
</evidence>
<keyword evidence="2" id="KW-1185">Reference proteome</keyword>
<reference evidence="1" key="1">
    <citation type="submission" date="2022-04" db="EMBL/GenBank/DDBJ databases">
        <title>Whole genome sequence of Sphaerotilus sp. FB-5.</title>
        <authorList>
            <person name="Takeda M."/>
            <person name="Narihara S."/>
            <person name="Akimoto M."/>
            <person name="Akimoto R."/>
            <person name="Nishiyashiki S."/>
            <person name="Murakami T."/>
        </authorList>
    </citation>
    <scope>NUCLEOTIDE SEQUENCE</scope>
    <source>
        <strain evidence="1">FB-5</strain>
    </source>
</reference>
<proteinExistence type="predicted"/>
<evidence type="ECO:0008006" key="3">
    <source>
        <dbReference type="Google" id="ProtNLM"/>
    </source>
</evidence>
<organism evidence="1 2">
    <name type="scientific">Sphaerotilus microaerophilus</name>
    <dbReference type="NCBI Taxonomy" id="2914710"/>
    <lineage>
        <taxon>Bacteria</taxon>
        <taxon>Pseudomonadati</taxon>
        <taxon>Pseudomonadota</taxon>
        <taxon>Betaproteobacteria</taxon>
        <taxon>Burkholderiales</taxon>
        <taxon>Sphaerotilaceae</taxon>
        <taxon>Sphaerotilus</taxon>
    </lineage>
</organism>